<sequence length="293" mass="33982">MKVNKALDQNASDQCWLERMKKEENHKLKSVYKGIDMRIISSLPVSDQFASSIDKMNPKSSNFIPLAVTNQYFKNTKFNAKDVYGKGPKSQDLKGPVTSVNGGKKMYYGNDRLRYMDKNIDLSQPEYKRYNLQKPNNAPNCLSRRTNSINPSHKGTFVDLKHPYQWDIKPKEERNYSYIRSSKESSPKVNNSTFENSVYKENRKKQDPLHHGKEIAERLNYLEKKDLSNSNFMTTKYLKNVSTIEAVSPLKSAYRRNQAYNAVNSMSNFYNSPRKQEQVSPKVGQYETVRIKS</sequence>
<name>A0AAD1XMD0_EUPCR</name>
<evidence type="ECO:0000256" key="1">
    <source>
        <dbReference type="SAM" id="MobiDB-lite"/>
    </source>
</evidence>
<dbReference type="Proteomes" id="UP001295684">
    <property type="component" value="Unassembled WGS sequence"/>
</dbReference>
<accession>A0AAD1XMD0</accession>
<keyword evidence="3" id="KW-1185">Reference proteome</keyword>
<evidence type="ECO:0000313" key="3">
    <source>
        <dbReference type="Proteomes" id="UP001295684"/>
    </source>
</evidence>
<protein>
    <submittedName>
        <fullName evidence="2">Uncharacterized protein</fullName>
    </submittedName>
</protein>
<dbReference type="EMBL" id="CAMPGE010016781">
    <property type="protein sequence ID" value="CAI2375317.1"/>
    <property type="molecule type" value="Genomic_DNA"/>
</dbReference>
<dbReference type="AlphaFoldDB" id="A0AAD1XMD0"/>
<comment type="caution">
    <text evidence="2">The sequence shown here is derived from an EMBL/GenBank/DDBJ whole genome shotgun (WGS) entry which is preliminary data.</text>
</comment>
<feature type="region of interest" description="Disordered" evidence="1">
    <location>
        <begin position="272"/>
        <end position="293"/>
    </location>
</feature>
<reference evidence="2" key="1">
    <citation type="submission" date="2023-07" db="EMBL/GenBank/DDBJ databases">
        <authorList>
            <consortium name="AG Swart"/>
            <person name="Singh M."/>
            <person name="Singh A."/>
            <person name="Seah K."/>
            <person name="Emmerich C."/>
        </authorList>
    </citation>
    <scope>NUCLEOTIDE SEQUENCE</scope>
    <source>
        <strain evidence="2">DP1</strain>
    </source>
</reference>
<proteinExistence type="predicted"/>
<gene>
    <name evidence="2" type="ORF">ECRASSUSDP1_LOCUS16679</name>
</gene>
<evidence type="ECO:0000313" key="2">
    <source>
        <dbReference type="EMBL" id="CAI2375317.1"/>
    </source>
</evidence>
<organism evidence="2 3">
    <name type="scientific">Euplotes crassus</name>
    <dbReference type="NCBI Taxonomy" id="5936"/>
    <lineage>
        <taxon>Eukaryota</taxon>
        <taxon>Sar</taxon>
        <taxon>Alveolata</taxon>
        <taxon>Ciliophora</taxon>
        <taxon>Intramacronucleata</taxon>
        <taxon>Spirotrichea</taxon>
        <taxon>Hypotrichia</taxon>
        <taxon>Euplotida</taxon>
        <taxon>Euplotidae</taxon>
        <taxon>Moneuplotes</taxon>
    </lineage>
</organism>